<keyword evidence="3" id="KW-0217">Developmental protein</keyword>
<feature type="signal peptide" evidence="8">
    <location>
        <begin position="1"/>
        <end position="26"/>
    </location>
</feature>
<proteinExistence type="inferred from homology"/>
<keyword evidence="5 8" id="KW-0732">Signal</keyword>
<keyword evidence="12" id="KW-1185">Reference proteome</keyword>
<dbReference type="Pfam" id="PF23782">
    <property type="entry name" value="Tsg_N"/>
    <property type="match status" value="1"/>
</dbReference>
<evidence type="ECO:0000256" key="7">
    <source>
        <dbReference type="SAM" id="MobiDB-lite"/>
    </source>
</evidence>
<dbReference type="GO" id="GO:0005615">
    <property type="term" value="C:extracellular space"/>
    <property type="evidence" value="ECO:0007669"/>
    <property type="project" value="TreeGrafter"/>
</dbReference>
<feature type="non-terminal residue" evidence="11">
    <location>
        <position position="1"/>
    </location>
</feature>
<feature type="compositionally biased region" description="Basic and acidic residues" evidence="7">
    <location>
        <begin position="266"/>
        <end position="288"/>
    </location>
</feature>
<evidence type="ECO:0000256" key="4">
    <source>
        <dbReference type="ARBA" id="ARBA00022525"/>
    </source>
</evidence>
<accession>A0A7R9LHC9</accession>
<dbReference type="PANTHER" id="PTHR12312">
    <property type="entry name" value="TWISTED GASTRULATION PROTEIN HOMOLOG 1-A-RELATED"/>
    <property type="match status" value="1"/>
</dbReference>
<dbReference type="InterPro" id="IPR057726">
    <property type="entry name" value="Tsg_C"/>
</dbReference>
<evidence type="ECO:0000256" key="6">
    <source>
        <dbReference type="ARBA" id="ARBA00023180"/>
    </source>
</evidence>
<dbReference type="EMBL" id="CAJPVJ010000607">
    <property type="protein sequence ID" value="CAG2162953.1"/>
    <property type="molecule type" value="Genomic_DNA"/>
</dbReference>
<dbReference type="InterPro" id="IPR006761">
    <property type="entry name" value="Tsg"/>
</dbReference>
<sequence>MNWRNGMKWAIACAWMSCLMVCLVGSESCNEAVCASIVSKCMLLESCKCEDFRGNRTCSRDCYHCLDYLYHDCCSCVEMCPKANTTDSSLASKSHVEELTEAQHDLFSVLTEERDHLLRWTSYSFPLKVVVMESIASQPHTDVMKNNGSDGIDIEKDIAVNCTVAYMSQCMSWNKCKSSCTSMGASSYRWFHDGCCECVGSYCINYGINESKCLQCPLSPENSVNQEVDEHDPNAATDERISDYDIDDNRNNEDENGSHNTLTSSEKSDKTDKQTNKKSNDNQNDKKE</sequence>
<evidence type="ECO:0000313" key="12">
    <source>
        <dbReference type="Proteomes" id="UP000728032"/>
    </source>
</evidence>
<evidence type="ECO:0000259" key="9">
    <source>
        <dbReference type="Pfam" id="PF04668"/>
    </source>
</evidence>
<protein>
    <recommendedName>
        <fullName evidence="13">Protein twisted gastrulation</fullName>
    </recommendedName>
</protein>
<dbReference type="InterPro" id="IPR057635">
    <property type="entry name" value="Tsg_N"/>
</dbReference>
<dbReference type="Pfam" id="PF04668">
    <property type="entry name" value="Tsg"/>
    <property type="match status" value="1"/>
</dbReference>
<evidence type="ECO:0000256" key="3">
    <source>
        <dbReference type="ARBA" id="ARBA00022473"/>
    </source>
</evidence>
<name>A0A7R9LHC9_9ACAR</name>
<feature type="chain" id="PRO_5036211211" description="Protein twisted gastrulation" evidence="8">
    <location>
        <begin position="27"/>
        <end position="288"/>
    </location>
</feature>
<evidence type="ECO:0000256" key="2">
    <source>
        <dbReference type="ARBA" id="ARBA00010047"/>
    </source>
</evidence>
<evidence type="ECO:0008006" key="13">
    <source>
        <dbReference type="Google" id="ProtNLM"/>
    </source>
</evidence>
<dbReference type="EMBL" id="OC915432">
    <property type="protein sequence ID" value="CAD7640416.1"/>
    <property type="molecule type" value="Genomic_DNA"/>
</dbReference>
<evidence type="ECO:0000256" key="5">
    <source>
        <dbReference type="ARBA" id="ARBA00022729"/>
    </source>
</evidence>
<keyword evidence="4" id="KW-0964">Secreted</keyword>
<comment type="subcellular location">
    <subcellularLocation>
        <location evidence="1">Secreted</location>
    </subcellularLocation>
</comment>
<dbReference type="OrthoDB" id="10037323at2759"/>
<organism evidence="11">
    <name type="scientific">Oppiella nova</name>
    <dbReference type="NCBI Taxonomy" id="334625"/>
    <lineage>
        <taxon>Eukaryota</taxon>
        <taxon>Metazoa</taxon>
        <taxon>Ecdysozoa</taxon>
        <taxon>Arthropoda</taxon>
        <taxon>Chelicerata</taxon>
        <taxon>Arachnida</taxon>
        <taxon>Acari</taxon>
        <taxon>Acariformes</taxon>
        <taxon>Sarcoptiformes</taxon>
        <taxon>Oribatida</taxon>
        <taxon>Brachypylina</taxon>
        <taxon>Oppioidea</taxon>
        <taxon>Oppiidae</taxon>
        <taxon>Oppiella</taxon>
    </lineage>
</organism>
<dbReference type="PANTHER" id="PTHR12312:SF16">
    <property type="entry name" value="TWISTED GASTRULATION PROTEIN HOMOLOG 1-A-RELATED"/>
    <property type="match status" value="1"/>
</dbReference>
<dbReference type="Proteomes" id="UP000728032">
    <property type="component" value="Unassembled WGS sequence"/>
</dbReference>
<feature type="domain" description="Tsg N-terminal" evidence="10">
    <location>
        <begin position="28"/>
        <end position="86"/>
    </location>
</feature>
<dbReference type="GO" id="GO:0030510">
    <property type="term" value="P:regulation of BMP signaling pathway"/>
    <property type="evidence" value="ECO:0007669"/>
    <property type="project" value="TreeGrafter"/>
</dbReference>
<feature type="compositionally biased region" description="Basic and acidic residues" evidence="7">
    <location>
        <begin position="231"/>
        <end position="257"/>
    </location>
</feature>
<dbReference type="AlphaFoldDB" id="A0A7R9LHC9"/>
<keyword evidence="6" id="KW-0325">Glycoprotein</keyword>
<gene>
    <name evidence="11" type="ORF">ONB1V03_LOCUS2537</name>
</gene>
<feature type="region of interest" description="Disordered" evidence="7">
    <location>
        <begin position="223"/>
        <end position="288"/>
    </location>
</feature>
<feature type="domain" description="Tsg C-terminal" evidence="9">
    <location>
        <begin position="90"/>
        <end position="217"/>
    </location>
</feature>
<comment type="similarity">
    <text evidence="2">Belongs to the twisted gastrulation protein family.</text>
</comment>
<evidence type="ECO:0000256" key="8">
    <source>
        <dbReference type="SAM" id="SignalP"/>
    </source>
</evidence>
<evidence type="ECO:0000259" key="10">
    <source>
        <dbReference type="Pfam" id="PF23782"/>
    </source>
</evidence>
<reference evidence="11" key="1">
    <citation type="submission" date="2020-11" db="EMBL/GenBank/DDBJ databases">
        <authorList>
            <person name="Tran Van P."/>
        </authorList>
    </citation>
    <scope>NUCLEOTIDE SEQUENCE</scope>
</reference>
<evidence type="ECO:0000313" key="11">
    <source>
        <dbReference type="EMBL" id="CAD7640416.1"/>
    </source>
</evidence>
<evidence type="ECO:0000256" key="1">
    <source>
        <dbReference type="ARBA" id="ARBA00004613"/>
    </source>
</evidence>